<keyword evidence="2" id="KW-0597">Phosphoprotein</keyword>
<dbReference type="Pfam" id="PF00072">
    <property type="entry name" value="Response_reg"/>
    <property type="match status" value="1"/>
</dbReference>
<gene>
    <name evidence="5" type="ORF">SAMN06295964_1382</name>
</gene>
<evidence type="ECO:0000256" key="2">
    <source>
        <dbReference type="PROSITE-ProRule" id="PRU00169"/>
    </source>
</evidence>
<dbReference type="Proteomes" id="UP000191040">
    <property type="component" value="Chromosome I"/>
</dbReference>
<dbReference type="SMART" id="SM00850">
    <property type="entry name" value="LytTR"/>
    <property type="match status" value="1"/>
</dbReference>
<proteinExistence type="predicted"/>
<organism evidence="5 6">
    <name type="scientific">Aeromicrobium choanae</name>
    <dbReference type="NCBI Taxonomy" id="1736691"/>
    <lineage>
        <taxon>Bacteria</taxon>
        <taxon>Bacillati</taxon>
        <taxon>Actinomycetota</taxon>
        <taxon>Actinomycetes</taxon>
        <taxon>Propionibacteriales</taxon>
        <taxon>Nocardioidaceae</taxon>
        <taxon>Aeromicrobium</taxon>
    </lineage>
</organism>
<sequence length="245" mass="26813">MARALRTLVVDDEQPVLDELVWLLGRDDRIGTIDTARSGTEALRRLDAGDIDLLFLDIAMPGLTGIDIARLLGRFKSPPQIIFVTAHDAHAVEAFDLNAVDYLLKPIREERLRESVRRAVADSDPGGADSDDTIAVELAGVTRFVSRSKVTHAEAQGDYVRLHTLDGASHLIRTPLTSLAEDWADAGFLRIHRSIAVNRAHILEVRMSSGRASVVVPAAGGTTTELQVARRHTRALRELIGEHTP</sequence>
<keyword evidence="1" id="KW-0238">DNA-binding</keyword>
<dbReference type="InterPro" id="IPR007492">
    <property type="entry name" value="LytTR_DNA-bd_dom"/>
</dbReference>
<feature type="domain" description="Response regulatory" evidence="3">
    <location>
        <begin position="6"/>
        <end position="120"/>
    </location>
</feature>
<dbReference type="Pfam" id="PF04397">
    <property type="entry name" value="LytTR"/>
    <property type="match status" value="1"/>
</dbReference>
<evidence type="ECO:0000313" key="5">
    <source>
        <dbReference type="EMBL" id="SKB06602.1"/>
    </source>
</evidence>
<dbReference type="Gene3D" id="2.40.50.1020">
    <property type="entry name" value="LytTr DNA-binding domain"/>
    <property type="match status" value="1"/>
</dbReference>
<protein>
    <submittedName>
        <fullName evidence="5">Two component transcriptional regulator, LytTR family</fullName>
    </submittedName>
</protein>
<dbReference type="SMART" id="SM00448">
    <property type="entry name" value="REC"/>
    <property type="match status" value="1"/>
</dbReference>
<dbReference type="PROSITE" id="PS50930">
    <property type="entry name" value="HTH_LYTTR"/>
    <property type="match status" value="1"/>
</dbReference>
<dbReference type="GO" id="GO:0032993">
    <property type="term" value="C:protein-DNA complex"/>
    <property type="evidence" value="ECO:0007669"/>
    <property type="project" value="TreeGrafter"/>
</dbReference>
<dbReference type="InterPro" id="IPR039420">
    <property type="entry name" value="WalR-like"/>
</dbReference>
<evidence type="ECO:0000259" key="4">
    <source>
        <dbReference type="PROSITE" id="PS50930"/>
    </source>
</evidence>
<dbReference type="EMBL" id="LT796768">
    <property type="protein sequence ID" value="SKB06602.1"/>
    <property type="molecule type" value="Genomic_DNA"/>
</dbReference>
<dbReference type="PANTHER" id="PTHR48111">
    <property type="entry name" value="REGULATOR OF RPOS"/>
    <property type="match status" value="1"/>
</dbReference>
<dbReference type="STRING" id="1736691.SAMN06295964_1382"/>
<dbReference type="AlphaFoldDB" id="A0A1T4YXT2"/>
<dbReference type="GO" id="GO:0005829">
    <property type="term" value="C:cytosol"/>
    <property type="evidence" value="ECO:0007669"/>
    <property type="project" value="TreeGrafter"/>
</dbReference>
<evidence type="ECO:0000313" key="6">
    <source>
        <dbReference type="Proteomes" id="UP000191040"/>
    </source>
</evidence>
<dbReference type="InterPro" id="IPR001789">
    <property type="entry name" value="Sig_transdc_resp-reg_receiver"/>
</dbReference>
<feature type="modified residue" description="4-aspartylphosphate" evidence="2">
    <location>
        <position position="57"/>
    </location>
</feature>
<dbReference type="RefSeq" id="WP_078699479.1">
    <property type="nucleotide sequence ID" value="NZ_LT796768.1"/>
</dbReference>
<evidence type="ECO:0000256" key="1">
    <source>
        <dbReference type="ARBA" id="ARBA00023125"/>
    </source>
</evidence>
<dbReference type="GO" id="GO:0000156">
    <property type="term" value="F:phosphorelay response regulator activity"/>
    <property type="evidence" value="ECO:0007669"/>
    <property type="project" value="TreeGrafter"/>
</dbReference>
<dbReference type="PROSITE" id="PS50110">
    <property type="entry name" value="RESPONSE_REGULATORY"/>
    <property type="match status" value="1"/>
</dbReference>
<name>A0A1T4YXT2_9ACTN</name>
<evidence type="ECO:0000259" key="3">
    <source>
        <dbReference type="PROSITE" id="PS50110"/>
    </source>
</evidence>
<dbReference type="PANTHER" id="PTHR48111:SF69">
    <property type="entry name" value="RESPONSE REGULATOR RECEIVER"/>
    <property type="match status" value="1"/>
</dbReference>
<feature type="domain" description="HTH LytTR-type" evidence="4">
    <location>
        <begin position="134"/>
        <end position="242"/>
    </location>
</feature>
<dbReference type="GO" id="GO:0000976">
    <property type="term" value="F:transcription cis-regulatory region binding"/>
    <property type="evidence" value="ECO:0007669"/>
    <property type="project" value="TreeGrafter"/>
</dbReference>
<keyword evidence="6" id="KW-1185">Reference proteome</keyword>
<dbReference type="SUPFAM" id="SSF52172">
    <property type="entry name" value="CheY-like"/>
    <property type="match status" value="1"/>
</dbReference>
<dbReference type="Gene3D" id="3.40.50.2300">
    <property type="match status" value="1"/>
</dbReference>
<dbReference type="GO" id="GO:0006355">
    <property type="term" value="P:regulation of DNA-templated transcription"/>
    <property type="evidence" value="ECO:0007669"/>
    <property type="project" value="TreeGrafter"/>
</dbReference>
<dbReference type="OrthoDB" id="236568at2"/>
<accession>A0A1T4YXT2</accession>
<reference evidence="6" key="1">
    <citation type="submission" date="2017-02" db="EMBL/GenBank/DDBJ databases">
        <authorList>
            <person name="Varghese N."/>
            <person name="Submissions S."/>
        </authorList>
    </citation>
    <scope>NUCLEOTIDE SEQUENCE [LARGE SCALE GENOMIC DNA]</scope>
    <source>
        <strain evidence="6">9H-4</strain>
    </source>
</reference>
<dbReference type="InterPro" id="IPR011006">
    <property type="entry name" value="CheY-like_superfamily"/>
</dbReference>